<keyword evidence="1" id="KW-0472">Membrane</keyword>
<feature type="transmembrane region" description="Helical" evidence="1">
    <location>
        <begin position="25"/>
        <end position="50"/>
    </location>
</feature>
<dbReference type="Proteomes" id="UP000193560">
    <property type="component" value="Unassembled WGS sequence"/>
</dbReference>
<evidence type="ECO:0000313" key="2">
    <source>
        <dbReference type="EMBL" id="ORZ16235.1"/>
    </source>
</evidence>
<reference evidence="2 3" key="1">
    <citation type="submission" date="2016-07" db="EMBL/GenBank/DDBJ databases">
        <title>Pervasive Adenine N6-methylation of Active Genes in Fungi.</title>
        <authorList>
            <consortium name="DOE Joint Genome Institute"/>
            <person name="Mondo S.J."/>
            <person name="Dannebaum R.O."/>
            <person name="Kuo R.C."/>
            <person name="Labutti K."/>
            <person name="Haridas S."/>
            <person name="Kuo A."/>
            <person name="Salamov A."/>
            <person name="Ahrendt S.R."/>
            <person name="Lipzen A."/>
            <person name="Sullivan W."/>
            <person name="Andreopoulos W.B."/>
            <person name="Clum A."/>
            <person name="Lindquist E."/>
            <person name="Daum C."/>
            <person name="Ramamoorthy G.K."/>
            <person name="Gryganskyi A."/>
            <person name="Culley D."/>
            <person name="Magnuson J.K."/>
            <person name="James T.Y."/>
            <person name="O'Malley M.A."/>
            <person name="Stajich J.E."/>
            <person name="Spatafora J.W."/>
            <person name="Visel A."/>
            <person name="Grigoriev I.V."/>
        </authorList>
    </citation>
    <scope>NUCLEOTIDE SEQUENCE [LARGE SCALE GENOMIC DNA]</scope>
    <source>
        <strain evidence="2 3">NRRL 1336</strain>
    </source>
</reference>
<evidence type="ECO:0000313" key="3">
    <source>
        <dbReference type="Proteomes" id="UP000193560"/>
    </source>
</evidence>
<dbReference type="AlphaFoldDB" id="A0A1X2IGK5"/>
<evidence type="ECO:0000256" key="1">
    <source>
        <dbReference type="SAM" id="Phobius"/>
    </source>
</evidence>
<comment type="caution">
    <text evidence="2">The sequence shown here is derived from an EMBL/GenBank/DDBJ whole genome shotgun (WGS) entry which is preliminary data.</text>
</comment>
<keyword evidence="1" id="KW-1133">Transmembrane helix</keyword>
<gene>
    <name evidence="2" type="ORF">BCR42DRAFT_414618</name>
</gene>
<keyword evidence="1" id="KW-0812">Transmembrane</keyword>
<sequence>MGTLFYYISNKNKSILFSYFLCPSIHTLFCTCSHIVFMIIILIIRLFFFLCTEIFETIARSC</sequence>
<protein>
    <submittedName>
        <fullName evidence="2">Uncharacterized protein</fullName>
    </submittedName>
</protein>
<proteinExistence type="predicted"/>
<accession>A0A1X2IGK5</accession>
<keyword evidence="3" id="KW-1185">Reference proteome</keyword>
<name>A0A1X2IGK5_9FUNG</name>
<organism evidence="2 3">
    <name type="scientific">Absidia repens</name>
    <dbReference type="NCBI Taxonomy" id="90262"/>
    <lineage>
        <taxon>Eukaryota</taxon>
        <taxon>Fungi</taxon>
        <taxon>Fungi incertae sedis</taxon>
        <taxon>Mucoromycota</taxon>
        <taxon>Mucoromycotina</taxon>
        <taxon>Mucoromycetes</taxon>
        <taxon>Mucorales</taxon>
        <taxon>Cunninghamellaceae</taxon>
        <taxon>Absidia</taxon>
    </lineage>
</organism>
<dbReference type="EMBL" id="MCGE01000011">
    <property type="protein sequence ID" value="ORZ16235.1"/>
    <property type="molecule type" value="Genomic_DNA"/>
</dbReference>